<dbReference type="AlphaFoldDB" id="A0A5B7IQ66"/>
<feature type="transmembrane region" description="Helical" evidence="1">
    <location>
        <begin position="46"/>
        <end position="64"/>
    </location>
</feature>
<sequence>MAVKFGGVLLSLLVPRSSFVHGAQIGAACLLAHGKHSPFAASRTVSARLFVLASYGLVVVVVVVEI</sequence>
<protein>
    <submittedName>
        <fullName evidence="2">Uncharacterized protein</fullName>
    </submittedName>
</protein>
<evidence type="ECO:0000313" key="2">
    <source>
        <dbReference type="EMBL" id="MPC82354.1"/>
    </source>
</evidence>
<reference evidence="2 3" key="1">
    <citation type="submission" date="2019-05" db="EMBL/GenBank/DDBJ databases">
        <title>Another draft genome of Portunus trituberculatus and its Hox gene families provides insights of decapod evolution.</title>
        <authorList>
            <person name="Jeong J.-H."/>
            <person name="Song I."/>
            <person name="Kim S."/>
            <person name="Choi T."/>
            <person name="Kim D."/>
            <person name="Ryu S."/>
            <person name="Kim W."/>
        </authorList>
    </citation>
    <scope>NUCLEOTIDE SEQUENCE [LARGE SCALE GENOMIC DNA]</scope>
    <source>
        <tissue evidence="2">Muscle</tissue>
    </source>
</reference>
<gene>
    <name evidence="2" type="ORF">E2C01_077013</name>
</gene>
<dbReference type="Proteomes" id="UP000324222">
    <property type="component" value="Unassembled WGS sequence"/>
</dbReference>
<keyword evidence="1" id="KW-0472">Membrane</keyword>
<proteinExistence type="predicted"/>
<name>A0A5B7IQ66_PORTR</name>
<evidence type="ECO:0000313" key="3">
    <source>
        <dbReference type="Proteomes" id="UP000324222"/>
    </source>
</evidence>
<organism evidence="2 3">
    <name type="scientific">Portunus trituberculatus</name>
    <name type="common">Swimming crab</name>
    <name type="synonym">Neptunus trituberculatus</name>
    <dbReference type="NCBI Taxonomy" id="210409"/>
    <lineage>
        <taxon>Eukaryota</taxon>
        <taxon>Metazoa</taxon>
        <taxon>Ecdysozoa</taxon>
        <taxon>Arthropoda</taxon>
        <taxon>Crustacea</taxon>
        <taxon>Multicrustacea</taxon>
        <taxon>Malacostraca</taxon>
        <taxon>Eumalacostraca</taxon>
        <taxon>Eucarida</taxon>
        <taxon>Decapoda</taxon>
        <taxon>Pleocyemata</taxon>
        <taxon>Brachyura</taxon>
        <taxon>Eubrachyura</taxon>
        <taxon>Portunoidea</taxon>
        <taxon>Portunidae</taxon>
        <taxon>Portuninae</taxon>
        <taxon>Portunus</taxon>
    </lineage>
</organism>
<accession>A0A5B7IQ66</accession>
<keyword evidence="1" id="KW-0812">Transmembrane</keyword>
<comment type="caution">
    <text evidence="2">The sequence shown here is derived from an EMBL/GenBank/DDBJ whole genome shotgun (WGS) entry which is preliminary data.</text>
</comment>
<evidence type="ECO:0000256" key="1">
    <source>
        <dbReference type="SAM" id="Phobius"/>
    </source>
</evidence>
<keyword evidence="3" id="KW-1185">Reference proteome</keyword>
<keyword evidence="1" id="KW-1133">Transmembrane helix</keyword>
<dbReference type="EMBL" id="VSRR010059511">
    <property type="protein sequence ID" value="MPC82354.1"/>
    <property type="molecule type" value="Genomic_DNA"/>
</dbReference>
<dbReference type="PROSITE" id="PS51257">
    <property type="entry name" value="PROKAR_LIPOPROTEIN"/>
    <property type="match status" value="1"/>
</dbReference>